<dbReference type="GeneID" id="87893332"/>
<keyword evidence="3" id="KW-1185">Reference proteome</keyword>
<keyword evidence="1" id="KW-0472">Membrane</keyword>
<keyword evidence="1" id="KW-0812">Transmembrane</keyword>
<feature type="transmembrane region" description="Helical" evidence="1">
    <location>
        <begin position="69"/>
        <end position="89"/>
    </location>
</feature>
<evidence type="ECO:0000313" key="2">
    <source>
        <dbReference type="EMBL" id="KAK4647957.1"/>
    </source>
</evidence>
<dbReference type="EMBL" id="JAFFGZ010000001">
    <property type="protein sequence ID" value="KAK4647957.1"/>
    <property type="molecule type" value="Genomic_DNA"/>
</dbReference>
<sequence>MMVDEEGRRSRRPRVRAIGALGVPFNFLQVALRFATSLYEVGLIAFIAWLYDHWRREETARVDFLFPSFFPLGVGILVDAYEFVSLLWFDRRRAINPVAVGFDVALTGTGVFCFSILNMVDDRPKWNFNGPDRRHQAWVLDMRNAMIFMVVYSILHATFVVLAAAGVVKMYRDIGKTQKTRRLAEAQLQMLQFSQVARPDKRTDAATVTEVPIDPPTAVHLDTSRDP</sequence>
<protein>
    <recommendedName>
        <fullName evidence="4">MARVEL domain-containing protein</fullName>
    </recommendedName>
</protein>
<comment type="caution">
    <text evidence="2">The sequence shown here is derived from an EMBL/GenBank/DDBJ whole genome shotgun (WGS) entry which is preliminary data.</text>
</comment>
<evidence type="ECO:0000313" key="3">
    <source>
        <dbReference type="Proteomes" id="UP001322138"/>
    </source>
</evidence>
<evidence type="ECO:0000256" key="1">
    <source>
        <dbReference type="SAM" id="Phobius"/>
    </source>
</evidence>
<dbReference type="Proteomes" id="UP001322138">
    <property type="component" value="Unassembled WGS sequence"/>
</dbReference>
<name>A0ABR0FX87_9PEZI</name>
<feature type="transmembrane region" description="Helical" evidence="1">
    <location>
        <begin position="101"/>
        <end position="120"/>
    </location>
</feature>
<feature type="transmembrane region" description="Helical" evidence="1">
    <location>
        <begin position="145"/>
        <end position="171"/>
    </location>
</feature>
<evidence type="ECO:0008006" key="4">
    <source>
        <dbReference type="Google" id="ProtNLM"/>
    </source>
</evidence>
<gene>
    <name evidence="2" type="ORF">QC761_105927</name>
</gene>
<proteinExistence type="predicted"/>
<reference evidence="2 3" key="1">
    <citation type="journal article" date="2023" name="bioRxiv">
        <title>High-quality genome assemblies of four members of thePodospora anserinaspecies complex.</title>
        <authorList>
            <person name="Ament-Velasquez S.L."/>
            <person name="Vogan A.A."/>
            <person name="Wallerman O."/>
            <person name="Hartmann F."/>
            <person name="Gautier V."/>
            <person name="Silar P."/>
            <person name="Giraud T."/>
            <person name="Johannesson H."/>
        </authorList>
    </citation>
    <scope>NUCLEOTIDE SEQUENCE [LARGE SCALE GENOMIC DNA]</scope>
    <source>
        <strain evidence="2 3">CBS 112042</strain>
    </source>
</reference>
<feature type="transmembrane region" description="Helical" evidence="1">
    <location>
        <begin position="21"/>
        <end position="49"/>
    </location>
</feature>
<accession>A0ABR0FX87</accession>
<dbReference type="RefSeq" id="XP_062736933.1">
    <property type="nucleotide sequence ID" value="XM_062873850.1"/>
</dbReference>
<keyword evidence="1" id="KW-1133">Transmembrane helix</keyword>
<organism evidence="2 3">
    <name type="scientific">Podospora bellae-mahoneyi</name>
    <dbReference type="NCBI Taxonomy" id="2093777"/>
    <lineage>
        <taxon>Eukaryota</taxon>
        <taxon>Fungi</taxon>
        <taxon>Dikarya</taxon>
        <taxon>Ascomycota</taxon>
        <taxon>Pezizomycotina</taxon>
        <taxon>Sordariomycetes</taxon>
        <taxon>Sordariomycetidae</taxon>
        <taxon>Sordariales</taxon>
        <taxon>Podosporaceae</taxon>
        <taxon>Podospora</taxon>
    </lineage>
</organism>